<organism evidence="2">
    <name type="scientific">Ooceraea biroi</name>
    <name type="common">Clonal raider ant</name>
    <name type="synonym">Cerapachys biroi</name>
    <dbReference type="NCBI Taxonomy" id="2015173"/>
    <lineage>
        <taxon>Eukaryota</taxon>
        <taxon>Metazoa</taxon>
        <taxon>Ecdysozoa</taxon>
        <taxon>Arthropoda</taxon>
        <taxon>Hexapoda</taxon>
        <taxon>Insecta</taxon>
        <taxon>Pterygota</taxon>
        <taxon>Neoptera</taxon>
        <taxon>Endopterygota</taxon>
        <taxon>Hymenoptera</taxon>
        <taxon>Apocrita</taxon>
        <taxon>Aculeata</taxon>
        <taxon>Formicoidea</taxon>
        <taxon>Formicidae</taxon>
        <taxon>Dorylinae</taxon>
        <taxon>Ooceraea</taxon>
    </lineage>
</organism>
<evidence type="ECO:0000259" key="1">
    <source>
        <dbReference type="PROSITE" id="PS51938"/>
    </source>
</evidence>
<dbReference type="InterPro" id="IPR024642">
    <property type="entry name" value="SUZ-C"/>
</dbReference>
<accession>A0A3L8DIW3</accession>
<comment type="caution">
    <text evidence="2">The sequence shown here is derived from an EMBL/GenBank/DDBJ whole genome shotgun (WGS) entry which is preliminary data.</text>
</comment>
<sequence length="285" mass="32335">MPAITTVNRIGEIRHAISKRPELASCKECAMVEFTDSISARIATQMALDNAKIFELHKLADKKKKNQSTRKNTIYKEKLNKIMREDRNNSLSYPSESDLEDSRMRHKKNIQGYPIYHIHTDYPIQVSPSTPDTWLSRRLSSCSISSSENTFMFRRLSSGSSSNSESSRRYSTCSSDSEAGFFHPGSSMEHEESCYITSRRESIDYGSFLRRLSTCSRDSGYDMNIRRLSLCSSGSEQNGFCRSRSNSGITMMHLPENVMRMPSGPDGTRGFFCRSAKMSMPIEPT</sequence>
<reference evidence="2" key="2">
    <citation type="submission" date="2018-07" db="EMBL/GenBank/DDBJ databases">
        <authorList>
            <person name="Mckenzie S.K."/>
            <person name="Kronauer D.J.C."/>
        </authorList>
    </citation>
    <scope>NUCLEOTIDE SEQUENCE</scope>
    <source>
        <strain evidence="2">Clonal line C1</strain>
    </source>
</reference>
<dbReference type="Proteomes" id="UP000279307">
    <property type="component" value="Chromosome 8"/>
</dbReference>
<dbReference type="PROSITE" id="PS51938">
    <property type="entry name" value="SUZ_C"/>
    <property type="match status" value="1"/>
</dbReference>
<gene>
    <name evidence="2" type="ORF">DMN91_008347</name>
</gene>
<name>A0A3L8DIW3_OOCBI</name>
<dbReference type="AlphaFoldDB" id="A0A3L8DIW3"/>
<dbReference type="EMBL" id="QOIP01000008">
    <property type="protein sequence ID" value="RLU19788.1"/>
    <property type="molecule type" value="Genomic_DNA"/>
</dbReference>
<feature type="domain" description="SUZ-C" evidence="1">
    <location>
        <begin position="234"/>
        <end position="275"/>
    </location>
</feature>
<evidence type="ECO:0000313" key="2">
    <source>
        <dbReference type="EMBL" id="RLU19788.1"/>
    </source>
</evidence>
<reference evidence="2" key="1">
    <citation type="journal article" date="2018" name="Genome Res.">
        <title>The genomic architecture and molecular evolution of ant odorant receptors.</title>
        <authorList>
            <person name="McKenzie S.K."/>
            <person name="Kronauer D.J.C."/>
        </authorList>
    </citation>
    <scope>NUCLEOTIDE SEQUENCE [LARGE SCALE GENOMIC DNA]</scope>
    <source>
        <strain evidence="2">Clonal line C1</strain>
    </source>
</reference>
<proteinExistence type="predicted"/>
<protein>
    <recommendedName>
        <fullName evidence="1">SUZ-C domain-containing protein</fullName>
    </recommendedName>
</protein>